<name>A0A847D1H7_9BACT</name>
<dbReference type="EMBL" id="JAAZBX010000004">
    <property type="protein sequence ID" value="NLD25290.1"/>
    <property type="molecule type" value="Genomic_DNA"/>
</dbReference>
<reference evidence="2 3" key="1">
    <citation type="journal article" date="2020" name="Biotechnol. Biofuels">
        <title>New insights from the biogas microbiome by comprehensive genome-resolved metagenomics of nearly 1600 species originating from multiple anaerobic digesters.</title>
        <authorList>
            <person name="Campanaro S."/>
            <person name="Treu L."/>
            <person name="Rodriguez-R L.M."/>
            <person name="Kovalovszki A."/>
            <person name="Ziels R.M."/>
            <person name="Maus I."/>
            <person name="Zhu X."/>
            <person name="Kougias P.G."/>
            <person name="Basile A."/>
            <person name="Luo G."/>
            <person name="Schluter A."/>
            <person name="Konstantinidis K.T."/>
            <person name="Angelidaki I."/>
        </authorList>
    </citation>
    <scope>NUCLEOTIDE SEQUENCE [LARGE SCALE GENOMIC DNA]</scope>
    <source>
        <strain evidence="2">AS06rmzACSIP_65</strain>
    </source>
</reference>
<dbReference type="InterPro" id="IPR029063">
    <property type="entry name" value="SAM-dependent_MTases_sf"/>
</dbReference>
<proteinExistence type="predicted"/>
<evidence type="ECO:0000313" key="2">
    <source>
        <dbReference type="EMBL" id="NLD25290.1"/>
    </source>
</evidence>
<feature type="compositionally biased region" description="Polar residues" evidence="1">
    <location>
        <begin position="18"/>
        <end position="30"/>
    </location>
</feature>
<feature type="region of interest" description="Disordered" evidence="1">
    <location>
        <begin position="1"/>
        <end position="36"/>
    </location>
</feature>
<accession>A0A847D1H7</accession>
<gene>
    <name evidence="2" type="ORF">GX656_01455</name>
</gene>
<dbReference type="Proteomes" id="UP000545876">
    <property type="component" value="Unassembled WGS sequence"/>
</dbReference>
<evidence type="ECO:0000313" key="3">
    <source>
        <dbReference type="Proteomes" id="UP000545876"/>
    </source>
</evidence>
<organism evidence="2 3">
    <name type="scientific">Candidatus Dojkabacteria bacterium</name>
    <dbReference type="NCBI Taxonomy" id="2099670"/>
    <lineage>
        <taxon>Bacteria</taxon>
        <taxon>Candidatus Dojkabacteria</taxon>
    </lineage>
</organism>
<dbReference type="Gene3D" id="3.40.50.150">
    <property type="entry name" value="Vaccinia Virus protein VP39"/>
    <property type="match status" value="1"/>
</dbReference>
<sequence>METENIHMGENEYISQDPFDSSSETEVSVNDSRELHEPQLSPRNLKYIQVDETSGEKIFTSYAVEFPLNPNPKYLYGLRKIKKEDPKAIRLGKLLLLAGTDRALLDLIMNGIATGLSHGTMDVIYRVGVGERVDTVLDNLDIAVGSLQRRVIVSDLIAKKILETDTNSIFSIAGGSCLLPIEGIYQSGKEGMIITNVDRSEKANDKAEKTLRNINNRINIGLSLKSVQRDVLANGIDVFTDNKDIEIVECTGFWEYLDNSQREVLLKNVSEGLGPKDVFILTVLIDNPQQDIFDAMKFKKLTSTSLEEMIPFVKLFFDKIELVVRTPNSTYATFVLRK</sequence>
<comment type="caution">
    <text evidence="2">The sequence shown here is derived from an EMBL/GenBank/DDBJ whole genome shotgun (WGS) entry which is preliminary data.</text>
</comment>
<dbReference type="AlphaFoldDB" id="A0A847D1H7"/>
<evidence type="ECO:0000256" key="1">
    <source>
        <dbReference type="SAM" id="MobiDB-lite"/>
    </source>
</evidence>
<feature type="compositionally biased region" description="Basic and acidic residues" evidence="1">
    <location>
        <begin position="1"/>
        <end position="10"/>
    </location>
</feature>
<protein>
    <submittedName>
        <fullName evidence="2">Uncharacterized protein</fullName>
    </submittedName>
</protein>